<evidence type="ECO:0000313" key="9">
    <source>
        <dbReference type="EMBL" id="PSR33232.1"/>
    </source>
</evidence>
<keyword evidence="4 7" id="KW-1133">Transmembrane helix</keyword>
<feature type="transmembrane region" description="Helical" evidence="7">
    <location>
        <begin position="69"/>
        <end position="89"/>
    </location>
</feature>
<dbReference type="PANTHER" id="PTHR43507:SF1">
    <property type="entry name" value="NADH-UBIQUINONE OXIDOREDUCTASE CHAIN 4"/>
    <property type="match status" value="1"/>
</dbReference>
<dbReference type="GO" id="GO:0015990">
    <property type="term" value="P:electron transport coupled proton transport"/>
    <property type="evidence" value="ECO:0007669"/>
    <property type="project" value="TreeGrafter"/>
</dbReference>
<feature type="transmembrane region" description="Helical" evidence="7">
    <location>
        <begin position="96"/>
        <end position="115"/>
    </location>
</feature>
<dbReference type="InterPro" id="IPR001750">
    <property type="entry name" value="ND/Mrp_TM"/>
</dbReference>
<feature type="transmembrane region" description="Helical" evidence="7">
    <location>
        <begin position="386"/>
        <end position="413"/>
    </location>
</feature>
<accession>A0A2T2XFL7</accession>
<feature type="transmembrane region" description="Helical" evidence="7">
    <location>
        <begin position="28"/>
        <end position="49"/>
    </location>
</feature>
<name>A0A2T2XFL7_9FIRM</name>
<feature type="transmembrane region" description="Helical" evidence="7">
    <location>
        <begin position="321"/>
        <end position="339"/>
    </location>
</feature>
<feature type="transmembrane region" description="Helical" evidence="7">
    <location>
        <begin position="6"/>
        <end position="21"/>
    </location>
</feature>
<proteinExistence type="inferred from homology"/>
<feature type="transmembrane region" description="Helical" evidence="7">
    <location>
        <begin position="289"/>
        <end position="309"/>
    </location>
</feature>
<dbReference type="GO" id="GO:0012505">
    <property type="term" value="C:endomembrane system"/>
    <property type="evidence" value="ECO:0007669"/>
    <property type="project" value="UniProtKB-SubCell"/>
</dbReference>
<gene>
    <name evidence="9" type="ORF">C7B46_10825</name>
</gene>
<evidence type="ECO:0000313" key="10">
    <source>
        <dbReference type="Proteomes" id="UP000242972"/>
    </source>
</evidence>
<feature type="domain" description="NADH:quinone oxidoreductase/Mrp antiporter transmembrane" evidence="8">
    <location>
        <begin position="114"/>
        <end position="404"/>
    </location>
</feature>
<feature type="transmembrane region" description="Helical" evidence="7">
    <location>
        <begin position="150"/>
        <end position="171"/>
    </location>
</feature>
<comment type="similarity">
    <text evidence="2">Belongs to the complex I subunit 4 family.</text>
</comment>
<evidence type="ECO:0000256" key="3">
    <source>
        <dbReference type="ARBA" id="ARBA00022692"/>
    </source>
</evidence>
<dbReference type="Pfam" id="PF00361">
    <property type="entry name" value="Proton_antipo_M"/>
    <property type="match status" value="1"/>
</dbReference>
<dbReference type="GO" id="GO:0008137">
    <property type="term" value="F:NADH dehydrogenase (ubiquinone) activity"/>
    <property type="evidence" value="ECO:0007669"/>
    <property type="project" value="InterPro"/>
</dbReference>
<keyword evidence="5 7" id="KW-0472">Membrane</keyword>
<evidence type="ECO:0000256" key="4">
    <source>
        <dbReference type="ARBA" id="ARBA00022989"/>
    </source>
</evidence>
<dbReference type="GO" id="GO:0003954">
    <property type="term" value="F:NADH dehydrogenase activity"/>
    <property type="evidence" value="ECO:0007669"/>
    <property type="project" value="TreeGrafter"/>
</dbReference>
<evidence type="ECO:0000256" key="6">
    <source>
        <dbReference type="RuleBase" id="RU000320"/>
    </source>
</evidence>
<feature type="transmembrane region" description="Helical" evidence="7">
    <location>
        <begin position="195"/>
        <end position="213"/>
    </location>
</feature>
<dbReference type="PRINTS" id="PR01437">
    <property type="entry name" value="NUOXDRDTASE4"/>
</dbReference>
<keyword evidence="3 6" id="KW-0812">Transmembrane</keyword>
<comment type="subcellular location">
    <subcellularLocation>
        <location evidence="1">Endomembrane system</location>
        <topology evidence="1">Multi-pass membrane protein</topology>
    </subcellularLocation>
    <subcellularLocation>
        <location evidence="6">Membrane</location>
        <topology evidence="6">Multi-pass membrane protein</topology>
    </subcellularLocation>
</comment>
<evidence type="ECO:0000256" key="1">
    <source>
        <dbReference type="ARBA" id="ARBA00004127"/>
    </source>
</evidence>
<dbReference type="InterPro" id="IPR010227">
    <property type="entry name" value="NADH_Q_OxRdtase_chainM/4"/>
</dbReference>
<comment type="caution">
    <text evidence="9">The sequence shown here is derived from an EMBL/GenBank/DDBJ whole genome shotgun (WGS) entry which is preliminary data.</text>
</comment>
<sequence>MLVVWLLAVALAGSLVTLFMPRQSAKGAAGIIGAIVIGIYVALLMHPGQGVNVRWIPAWGIRFHLGSDGLSLFLLGLTVVMTEVAILASKAEWGRMYYFWILFLEFGSLGLFSALDLFLFYIFWEVVLIPIFFLLTSWSGSKGKRAAMKWLIMNLFGSLFMLIGIVAVAVIHTQPGGPLTFEISQLVNIHMDARVTPWIFAAFFLAFAIKAPLWPFHGWMPDAYGEAPAPVTGLLAGVMSKAGIYGFLRIMLPLFFPEFVQYQTGLLILAVIGLLYGAFMALRQTDMKMVTAYASLSHLGMIALGIFSLTRVGILGATFQMVAHGLMVGGLFIILGLLEQRTGSRDIAAMQGLNASAPRMAAYFLFFALATLGLPGLPGFVGEYLIIQGLVAHEVVFAVIAVIVLVMAAWYMLRVFQGVMQGPDKGQKILDLRAGQVWWIVPLAGLVLLLGVWPNGITAHAVPSLYHAVHLLAAKGGGV</sequence>
<dbReference type="AlphaFoldDB" id="A0A2T2XFL7"/>
<dbReference type="Proteomes" id="UP000242972">
    <property type="component" value="Unassembled WGS sequence"/>
</dbReference>
<dbReference type="NCBIfam" id="TIGR01972">
    <property type="entry name" value="NDH_I_M"/>
    <property type="match status" value="1"/>
</dbReference>
<dbReference type="EMBL" id="PXYW01000024">
    <property type="protein sequence ID" value="PSR33232.1"/>
    <property type="molecule type" value="Genomic_DNA"/>
</dbReference>
<feature type="transmembrane region" description="Helical" evidence="7">
    <location>
        <begin position="262"/>
        <end position="282"/>
    </location>
</feature>
<evidence type="ECO:0000256" key="5">
    <source>
        <dbReference type="ARBA" id="ARBA00023136"/>
    </source>
</evidence>
<evidence type="ECO:0000256" key="7">
    <source>
        <dbReference type="SAM" id="Phobius"/>
    </source>
</evidence>
<dbReference type="GO" id="GO:0016020">
    <property type="term" value="C:membrane"/>
    <property type="evidence" value="ECO:0007669"/>
    <property type="project" value="UniProtKB-SubCell"/>
</dbReference>
<evidence type="ECO:0000259" key="8">
    <source>
        <dbReference type="Pfam" id="PF00361"/>
    </source>
</evidence>
<feature type="transmembrane region" description="Helical" evidence="7">
    <location>
        <begin position="360"/>
        <end position="380"/>
    </location>
</feature>
<dbReference type="InterPro" id="IPR003918">
    <property type="entry name" value="NADH_UbQ_OxRdtase"/>
</dbReference>
<dbReference type="GO" id="GO:0048039">
    <property type="term" value="F:ubiquinone binding"/>
    <property type="evidence" value="ECO:0007669"/>
    <property type="project" value="TreeGrafter"/>
</dbReference>
<feature type="transmembrane region" description="Helical" evidence="7">
    <location>
        <begin position="234"/>
        <end position="256"/>
    </location>
</feature>
<feature type="transmembrane region" description="Helical" evidence="7">
    <location>
        <begin position="434"/>
        <end position="453"/>
    </location>
</feature>
<feature type="transmembrane region" description="Helical" evidence="7">
    <location>
        <begin position="121"/>
        <end position="138"/>
    </location>
</feature>
<reference evidence="9 10" key="1">
    <citation type="journal article" date="2014" name="BMC Genomics">
        <title>Comparison of environmental and isolate Sulfobacillus genomes reveals diverse carbon, sulfur, nitrogen, and hydrogen metabolisms.</title>
        <authorList>
            <person name="Justice N.B."/>
            <person name="Norman A."/>
            <person name="Brown C.T."/>
            <person name="Singh A."/>
            <person name="Thomas B.C."/>
            <person name="Banfield J.F."/>
        </authorList>
    </citation>
    <scope>NUCLEOTIDE SEQUENCE [LARGE SCALE GENOMIC DNA]</scope>
    <source>
        <strain evidence="9">AMDSBA4</strain>
    </source>
</reference>
<protein>
    <submittedName>
        <fullName evidence="9">NADH-quinone oxidoreductase subunit M</fullName>
    </submittedName>
</protein>
<dbReference type="GO" id="GO:0042773">
    <property type="term" value="P:ATP synthesis coupled electron transport"/>
    <property type="evidence" value="ECO:0007669"/>
    <property type="project" value="InterPro"/>
</dbReference>
<evidence type="ECO:0000256" key="2">
    <source>
        <dbReference type="ARBA" id="ARBA00009025"/>
    </source>
</evidence>
<dbReference type="PANTHER" id="PTHR43507">
    <property type="entry name" value="NADH-UBIQUINONE OXIDOREDUCTASE CHAIN 4"/>
    <property type="match status" value="1"/>
</dbReference>
<organism evidence="9 10">
    <name type="scientific">Sulfobacillus benefaciens</name>
    <dbReference type="NCBI Taxonomy" id="453960"/>
    <lineage>
        <taxon>Bacteria</taxon>
        <taxon>Bacillati</taxon>
        <taxon>Bacillota</taxon>
        <taxon>Clostridia</taxon>
        <taxon>Eubacteriales</taxon>
        <taxon>Clostridiales Family XVII. Incertae Sedis</taxon>
        <taxon>Sulfobacillus</taxon>
    </lineage>
</organism>